<evidence type="ECO:0000256" key="11">
    <source>
        <dbReference type="RuleBase" id="RU003357"/>
    </source>
</evidence>
<keyword evidence="9 10" id="KW-0998">Cell outer membrane</keyword>
<dbReference type="InterPro" id="IPR000531">
    <property type="entry name" value="Beta-barrel_TonB"/>
</dbReference>
<evidence type="ECO:0000256" key="10">
    <source>
        <dbReference type="PROSITE-ProRule" id="PRU01360"/>
    </source>
</evidence>
<keyword evidence="2 10" id="KW-0813">Transport</keyword>
<dbReference type="InterPro" id="IPR039426">
    <property type="entry name" value="TonB-dep_rcpt-like"/>
</dbReference>
<evidence type="ECO:0000256" key="6">
    <source>
        <dbReference type="ARBA" id="ARBA00023077"/>
    </source>
</evidence>
<name>A0A401U8Z7_9BACT</name>
<evidence type="ECO:0000256" key="8">
    <source>
        <dbReference type="ARBA" id="ARBA00023170"/>
    </source>
</evidence>
<dbReference type="Gene3D" id="2.40.170.20">
    <property type="entry name" value="TonB-dependent receptor, beta-barrel domain"/>
    <property type="match status" value="1"/>
</dbReference>
<evidence type="ECO:0000256" key="3">
    <source>
        <dbReference type="ARBA" id="ARBA00022452"/>
    </source>
</evidence>
<dbReference type="PANTHER" id="PTHR30069:SF29">
    <property type="entry name" value="HEMOGLOBIN AND HEMOGLOBIN-HAPTOGLOBIN-BINDING PROTEIN 1-RELATED"/>
    <property type="match status" value="1"/>
</dbReference>
<proteinExistence type="inferred from homology"/>
<sequence>MTVLKANNYMLTLAEDPLALEEIVVSGTRWSQGSANLPSRISSISNRDMALQNPQTAADLLGASGDVFIQKSQQGGGSPMIRGFSTNRLLYAVDGIRMNTAIFRSGNLQNVISLDPFATEQTEVLFGPGSVIYGSDAIGGVMSFQTLTPQLASNGRTFTSGKAVARYASANKENTFHFDVNAGWKKWALVTSFSSNDFGDLKMGKHGPAEYLRPFYVNRQDSVDVIVTNDDPLIQRPSGYSQINVMQKVRFVPSKAWDIQLGLHYSTTSEYSRYDRHVRYRNGLPRYGEWSYGPQMWNMTNLSVTHKQANALYNQLAIRLAHQGFEESRISRDINRPSRETRIEAVQAYSANFDFVKALQIGTLFYGLEFVSDDVTSTGINENIATGVRGAGPARYPQATWASYAAYANYQHTLSEKTTLQVGARYNQFMLDATFDTSFYPFPFTTAEVNKGALTGSTGLVSKISNHFILSVNGSTGFRSPNVDDLGKVFDSADGAVTIPNPDLESEYAYNGEISLVKVFGTRVKTDLTAYYTMLENAMVRRDFLLNGEDSIVYDGELSKVEAIQNAAVATVFGLQANIEIKLSEEFMLSSKFNYQKGEEELDDGTTSPSRHAAPWFGLTRLTYNTKHVTMQFYAQYSGERKFSDLPQEEQGKPEIYAKDENGDPYSPGWYTLNFKANYQANDKIIIGAGLENITDKRYRPYSSGIVAPGRNMVISLTVKF</sequence>
<dbReference type="Pfam" id="PF07715">
    <property type="entry name" value="Plug"/>
    <property type="match status" value="1"/>
</dbReference>
<dbReference type="InterPro" id="IPR037066">
    <property type="entry name" value="Plug_dom_sf"/>
</dbReference>
<comment type="caution">
    <text evidence="14">The sequence shown here is derived from an EMBL/GenBank/DDBJ whole genome shotgun (WGS) entry which is preliminary data.</text>
</comment>
<evidence type="ECO:0000256" key="9">
    <source>
        <dbReference type="ARBA" id="ARBA00023237"/>
    </source>
</evidence>
<evidence type="ECO:0000259" key="12">
    <source>
        <dbReference type="Pfam" id="PF00593"/>
    </source>
</evidence>
<dbReference type="SUPFAM" id="SSF56935">
    <property type="entry name" value="Porins"/>
    <property type="match status" value="1"/>
</dbReference>
<dbReference type="GO" id="GO:0044718">
    <property type="term" value="P:siderophore transmembrane transport"/>
    <property type="evidence" value="ECO:0007669"/>
    <property type="project" value="TreeGrafter"/>
</dbReference>
<evidence type="ECO:0000259" key="13">
    <source>
        <dbReference type="Pfam" id="PF07715"/>
    </source>
</evidence>
<organism evidence="14 15">
    <name type="scientific">Chryseotalea sanaruensis</name>
    <dbReference type="NCBI Taxonomy" id="2482724"/>
    <lineage>
        <taxon>Bacteria</taxon>
        <taxon>Pseudomonadati</taxon>
        <taxon>Bacteroidota</taxon>
        <taxon>Cytophagia</taxon>
        <taxon>Cytophagales</taxon>
        <taxon>Chryseotaleaceae</taxon>
        <taxon>Chryseotalea</taxon>
    </lineage>
</organism>
<keyword evidence="5" id="KW-0732">Signal</keyword>
<dbReference type="RefSeq" id="WP_246011874.1">
    <property type="nucleotide sequence ID" value="NZ_BHXQ01000003.1"/>
</dbReference>
<dbReference type="EMBL" id="BHXQ01000003">
    <property type="protein sequence ID" value="GCC51344.1"/>
    <property type="molecule type" value="Genomic_DNA"/>
</dbReference>
<keyword evidence="3 10" id="KW-1134">Transmembrane beta strand</keyword>
<protein>
    <submittedName>
        <fullName evidence="14">TonB-dependent receptor</fullName>
    </submittedName>
</protein>
<dbReference type="InterPro" id="IPR012910">
    <property type="entry name" value="Plug_dom"/>
</dbReference>
<comment type="subcellular location">
    <subcellularLocation>
        <location evidence="1 10">Cell outer membrane</location>
        <topology evidence="1 10">Multi-pass membrane protein</topology>
    </subcellularLocation>
</comment>
<keyword evidence="6 11" id="KW-0798">TonB box</keyword>
<dbReference type="GO" id="GO:0009279">
    <property type="term" value="C:cell outer membrane"/>
    <property type="evidence" value="ECO:0007669"/>
    <property type="project" value="UniProtKB-SubCell"/>
</dbReference>
<evidence type="ECO:0000256" key="7">
    <source>
        <dbReference type="ARBA" id="ARBA00023136"/>
    </source>
</evidence>
<evidence type="ECO:0000256" key="2">
    <source>
        <dbReference type="ARBA" id="ARBA00022448"/>
    </source>
</evidence>
<dbReference type="AlphaFoldDB" id="A0A401U8Z7"/>
<dbReference type="PANTHER" id="PTHR30069">
    <property type="entry name" value="TONB-DEPENDENT OUTER MEMBRANE RECEPTOR"/>
    <property type="match status" value="1"/>
</dbReference>
<accession>A0A401U8Z7</accession>
<feature type="domain" description="TonB-dependent receptor plug" evidence="13">
    <location>
        <begin position="36"/>
        <end position="141"/>
    </location>
</feature>
<dbReference type="Pfam" id="PF00593">
    <property type="entry name" value="TonB_dep_Rec_b-barrel"/>
    <property type="match status" value="1"/>
</dbReference>
<evidence type="ECO:0000313" key="14">
    <source>
        <dbReference type="EMBL" id="GCC51344.1"/>
    </source>
</evidence>
<keyword evidence="8 14" id="KW-0675">Receptor</keyword>
<evidence type="ECO:0000313" key="15">
    <source>
        <dbReference type="Proteomes" id="UP000288227"/>
    </source>
</evidence>
<dbReference type="Gene3D" id="2.170.130.10">
    <property type="entry name" value="TonB-dependent receptor, plug domain"/>
    <property type="match status" value="1"/>
</dbReference>
<gene>
    <name evidence="14" type="ORF">SanaruYs_15690</name>
</gene>
<reference evidence="14 15" key="1">
    <citation type="submission" date="2018-11" db="EMBL/GenBank/DDBJ databases">
        <title>Chryseotalea sanarue gen. nov., sp., nov., a member of the family Cytophagaceae, isolated from a brackish lake in Hamamatsu Japan.</title>
        <authorList>
            <person name="Maejima Y."/>
            <person name="Iino T."/>
            <person name="Muraguchi Y."/>
            <person name="Fukuda K."/>
            <person name="Ohkuma M."/>
            <person name="Moriuchi R."/>
            <person name="Dohra H."/>
            <person name="Kimbara K."/>
            <person name="Shintani M."/>
        </authorList>
    </citation>
    <scope>NUCLEOTIDE SEQUENCE [LARGE SCALE GENOMIC DNA]</scope>
    <source>
        <strain evidence="14 15">Ys</strain>
    </source>
</reference>
<evidence type="ECO:0000256" key="5">
    <source>
        <dbReference type="ARBA" id="ARBA00022729"/>
    </source>
</evidence>
<evidence type="ECO:0000256" key="4">
    <source>
        <dbReference type="ARBA" id="ARBA00022692"/>
    </source>
</evidence>
<evidence type="ECO:0000256" key="1">
    <source>
        <dbReference type="ARBA" id="ARBA00004571"/>
    </source>
</evidence>
<feature type="domain" description="TonB-dependent receptor-like beta-barrel" evidence="12">
    <location>
        <begin position="262"/>
        <end position="694"/>
    </location>
</feature>
<dbReference type="PROSITE" id="PS52016">
    <property type="entry name" value="TONB_DEPENDENT_REC_3"/>
    <property type="match status" value="1"/>
</dbReference>
<dbReference type="Proteomes" id="UP000288227">
    <property type="component" value="Unassembled WGS sequence"/>
</dbReference>
<dbReference type="InterPro" id="IPR036942">
    <property type="entry name" value="Beta-barrel_TonB_sf"/>
</dbReference>
<keyword evidence="15" id="KW-1185">Reference proteome</keyword>
<comment type="similarity">
    <text evidence="10 11">Belongs to the TonB-dependent receptor family.</text>
</comment>
<keyword evidence="7 10" id="KW-0472">Membrane</keyword>
<keyword evidence="4 10" id="KW-0812">Transmembrane</keyword>
<dbReference type="GO" id="GO:0015344">
    <property type="term" value="F:siderophore uptake transmembrane transporter activity"/>
    <property type="evidence" value="ECO:0007669"/>
    <property type="project" value="TreeGrafter"/>
</dbReference>